<dbReference type="Pfam" id="PF02687">
    <property type="entry name" value="FtsX"/>
    <property type="match status" value="1"/>
</dbReference>
<evidence type="ECO:0000256" key="1">
    <source>
        <dbReference type="ARBA" id="ARBA00004651"/>
    </source>
</evidence>
<dbReference type="PANTHER" id="PTHR43738">
    <property type="entry name" value="ABC TRANSPORTER, MEMBRANE PROTEIN"/>
    <property type="match status" value="1"/>
</dbReference>
<feature type="transmembrane region" description="Helical" evidence="6">
    <location>
        <begin position="259"/>
        <end position="280"/>
    </location>
</feature>
<sequence precursor="true">MMIIRLVIAQLLNTKIRTLLTFFSILVTFLLFGLLFSISSYFNGTVNIAGAQRVISTHKTSLIQMLPVDYGNKIAALDGVRSVTHATWFGGQYISPKNFFPKFAVVPQDFLTIYPEMLLEPDALNLWLSTRIGVVAGRTIADKYGWKIGQKINIEADIWPKKNGGSTWEFELVGIYDGKDASVDTSRFLLRYDYFDAARSHSKGQVGYYIIESEDASQNDKVSSSVDRLFSNSVAETKTSSEAEYTKATMKQIGDIGGAIKVVLFAVIFTIILVTNNAITQSVRERTQVIAVLKTLGYTDFNIFCLVLVETLILVFLGALAGLLLAQGVLSSIEKPLESLFNSTIVLPSEVWLYSIVTALIIVVVSGLPPARIALKQKIAKAIIGDTV</sequence>
<evidence type="ECO:0000256" key="3">
    <source>
        <dbReference type="ARBA" id="ARBA00022692"/>
    </source>
</evidence>
<organism evidence="8 9">
    <name type="scientific">Shewanella woodyi (strain ATCC 51908 / MS32)</name>
    <dbReference type="NCBI Taxonomy" id="392500"/>
    <lineage>
        <taxon>Bacteria</taxon>
        <taxon>Pseudomonadati</taxon>
        <taxon>Pseudomonadota</taxon>
        <taxon>Gammaproteobacteria</taxon>
        <taxon>Alteromonadales</taxon>
        <taxon>Shewanellaceae</taxon>
        <taxon>Shewanella</taxon>
    </lineage>
</organism>
<feature type="domain" description="ABC3 transporter permease C-terminal" evidence="7">
    <location>
        <begin position="262"/>
        <end position="378"/>
    </location>
</feature>
<evidence type="ECO:0000259" key="7">
    <source>
        <dbReference type="Pfam" id="PF02687"/>
    </source>
</evidence>
<dbReference type="KEGG" id="swd:Swoo_2022"/>
<feature type="transmembrane region" description="Helical" evidence="6">
    <location>
        <begin position="20"/>
        <end position="42"/>
    </location>
</feature>
<keyword evidence="4 6" id="KW-1133">Transmembrane helix</keyword>
<keyword evidence="2" id="KW-1003">Cell membrane</keyword>
<comment type="subcellular location">
    <subcellularLocation>
        <location evidence="1">Cell membrane</location>
        <topology evidence="1">Multi-pass membrane protein</topology>
    </subcellularLocation>
</comment>
<gene>
    <name evidence="8" type="ordered locus">Swoo_2022</name>
</gene>
<evidence type="ECO:0000256" key="6">
    <source>
        <dbReference type="SAM" id="Phobius"/>
    </source>
</evidence>
<dbReference type="eggNOG" id="COG0577">
    <property type="taxonomic scope" value="Bacteria"/>
</dbReference>
<feature type="transmembrane region" description="Helical" evidence="6">
    <location>
        <begin position="351"/>
        <end position="371"/>
    </location>
</feature>
<dbReference type="EMBL" id="CP000961">
    <property type="protein sequence ID" value="ACA86306.1"/>
    <property type="molecule type" value="Genomic_DNA"/>
</dbReference>
<dbReference type="STRING" id="392500.Swoo_2022"/>
<dbReference type="HOGENOM" id="CLU_000604_8_10_6"/>
<proteinExistence type="predicted"/>
<dbReference type="RefSeq" id="WP_012324652.1">
    <property type="nucleotide sequence ID" value="NC_010506.1"/>
</dbReference>
<evidence type="ECO:0000256" key="2">
    <source>
        <dbReference type="ARBA" id="ARBA00022475"/>
    </source>
</evidence>
<protein>
    <recommendedName>
        <fullName evidence="7">ABC3 transporter permease C-terminal domain-containing protein</fullName>
    </recommendedName>
</protein>
<evidence type="ECO:0000256" key="5">
    <source>
        <dbReference type="ARBA" id="ARBA00023136"/>
    </source>
</evidence>
<dbReference type="AlphaFoldDB" id="B1KR99"/>
<evidence type="ECO:0000256" key="4">
    <source>
        <dbReference type="ARBA" id="ARBA00022989"/>
    </source>
</evidence>
<evidence type="ECO:0000313" key="8">
    <source>
        <dbReference type="EMBL" id="ACA86306.1"/>
    </source>
</evidence>
<keyword evidence="5 6" id="KW-0472">Membrane</keyword>
<dbReference type="Proteomes" id="UP000002168">
    <property type="component" value="Chromosome"/>
</dbReference>
<feature type="transmembrane region" description="Helical" evidence="6">
    <location>
        <begin position="301"/>
        <end position="331"/>
    </location>
</feature>
<reference evidence="8 9" key="1">
    <citation type="submission" date="2008-02" db="EMBL/GenBank/DDBJ databases">
        <title>Complete sequence of Shewanella woodyi ATCC 51908.</title>
        <authorList>
            <consortium name="US DOE Joint Genome Institute"/>
            <person name="Copeland A."/>
            <person name="Lucas S."/>
            <person name="Lapidus A."/>
            <person name="Glavina del Rio T."/>
            <person name="Dalin E."/>
            <person name="Tice H."/>
            <person name="Bruce D."/>
            <person name="Goodwin L."/>
            <person name="Pitluck S."/>
            <person name="Sims D."/>
            <person name="Brettin T."/>
            <person name="Detter J.C."/>
            <person name="Han C."/>
            <person name="Kuske C.R."/>
            <person name="Schmutz J."/>
            <person name="Larimer F."/>
            <person name="Land M."/>
            <person name="Hauser L."/>
            <person name="Kyrpides N."/>
            <person name="Lykidis A."/>
            <person name="Zhao J.-S."/>
            <person name="Richardson P."/>
        </authorList>
    </citation>
    <scope>NUCLEOTIDE SEQUENCE [LARGE SCALE GENOMIC DNA]</scope>
    <source>
        <strain evidence="9">ATCC 51908 / MS32</strain>
    </source>
</reference>
<name>B1KR99_SHEWM</name>
<dbReference type="GO" id="GO:0005886">
    <property type="term" value="C:plasma membrane"/>
    <property type="evidence" value="ECO:0007669"/>
    <property type="project" value="UniProtKB-SubCell"/>
</dbReference>
<keyword evidence="3 6" id="KW-0812">Transmembrane</keyword>
<dbReference type="InterPro" id="IPR051125">
    <property type="entry name" value="ABC-4/HrtB_transporter"/>
</dbReference>
<dbReference type="PANTHER" id="PTHR43738:SF3">
    <property type="entry name" value="ABC TRANSPORTER PERMEASE"/>
    <property type="match status" value="1"/>
</dbReference>
<dbReference type="InterPro" id="IPR003838">
    <property type="entry name" value="ABC3_permease_C"/>
</dbReference>
<keyword evidence="9" id="KW-1185">Reference proteome</keyword>
<accession>B1KR99</accession>
<evidence type="ECO:0000313" key="9">
    <source>
        <dbReference type="Proteomes" id="UP000002168"/>
    </source>
</evidence>